<dbReference type="EMBL" id="PKMF04000001">
    <property type="protein sequence ID" value="KAK7861603.1"/>
    <property type="molecule type" value="Genomic_DNA"/>
</dbReference>
<accession>A0AAW0MCH3</accession>
<dbReference type="AlphaFoldDB" id="A0AAW0MCH3"/>
<reference evidence="1" key="3">
    <citation type="submission" date="2023-07" db="EMBL/GenBank/DDBJ databases">
        <title>An improved reference 1 genome and first organelle genomes of Quercus suber.</title>
        <authorList>
            <consortium name="Genosuber Consortium"/>
            <person name="Usie A."/>
            <person name="Serra O."/>
            <person name="Barros P."/>
        </authorList>
    </citation>
    <scope>NUCLEOTIDE SEQUENCE</scope>
    <source>
        <strain evidence="1">HL8</strain>
        <tissue evidence="1">Leaves</tissue>
    </source>
</reference>
<evidence type="ECO:0000313" key="1">
    <source>
        <dbReference type="EMBL" id="KAK7861603.1"/>
    </source>
</evidence>
<protein>
    <submittedName>
        <fullName evidence="1">Uncharacterized protein</fullName>
    </submittedName>
</protein>
<organism evidence="1">
    <name type="scientific">Quercus suber</name>
    <name type="common">Cork oak</name>
    <dbReference type="NCBI Taxonomy" id="58331"/>
    <lineage>
        <taxon>Eukaryota</taxon>
        <taxon>Viridiplantae</taxon>
        <taxon>Streptophyta</taxon>
        <taxon>Embryophyta</taxon>
        <taxon>Tracheophyta</taxon>
        <taxon>Spermatophyta</taxon>
        <taxon>Magnoliopsida</taxon>
        <taxon>eudicotyledons</taxon>
        <taxon>Gunneridae</taxon>
        <taxon>Pentapetalae</taxon>
        <taxon>rosids</taxon>
        <taxon>fabids</taxon>
        <taxon>Fagales</taxon>
        <taxon>Fagaceae</taxon>
        <taxon>Quercus</taxon>
    </lineage>
</organism>
<gene>
    <name evidence="1" type="ORF">CFP56_000277</name>
</gene>
<proteinExistence type="predicted"/>
<sequence length="190" mass="21507">MTKEWIALKPEGCVVGDSIGLAFYPFGYSLNTRPIFKLVSIQQSKVDPHLYSFAVYSQTSSWTTSKEMFNWLTQNHHILSFDVKREISKVIKLPGEASSSLTQDISIIVWMLKDYASSEWVLKYQVTLVDICQESYADLTHCNETAAALLYIYATRFNFSNPTVIPYSISLASAGVFKEDQSDENKSSED</sequence>
<reference evidence="1" key="1">
    <citation type="submission" date="2017-12" db="EMBL/GenBank/DDBJ databases">
        <authorList>
            <person name="Barbosa P."/>
            <person name="Usie A."/>
            <person name="Ramos A.M."/>
        </authorList>
    </citation>
    <scope>NUCLEOTIDE SEQUENCE</scope>
    <source>
        <strain evidence="1">HL8</strain>
        <tissue evidence="1">Leaves</tissue>
    </source>
</reference>
<reference evidence="1" key="2">
    <citation type="journal article" date="2018" name="Sci. Data">
        <title>The draft genome sequence of cork oak.</title>
        <authorList>
            <person name="Ramos A.M."/>
            <person name="Usie A."/>
            <person name="Barbosa P."/>
            <person name="Barros P.M."/>
            <person name="Capote T."/>
            <person name="Chaves I."/>
            <person name="Simoes F."/>
            <person name="Abreu I."/>
            <person name="Carrasquinho I."/>
            <person name="Faro C."/>
            <person name="Guimaraes J.B."/>
            <person name="Mendonca D."/>
            <person name="Nobrega F."/>
            <person name="Rodrigues L."/>
            <person name="Saibo N.J.M."/>
            <person name="Varela M.C."/>
            <person name="Egas C."/>
            <person name="Matos J."/>
            <person name="Miguel C.M."/>
            <person name="Oliveira M.M."/>
            <person name="Ricardo C.P."/>
            <person name="Goncalves S."/>
        </authorList>
    </citation>
    <scope>NUCLEOTIDE SEQUENCE [LARGE SCALE GENOMIC DNA]</scope>
    <source>
        <strain evidence="1">HL8</strain>
    </source>
</reference>
<name>A0AAW0MCH3_QUESU</name>
<comment type="caution">
    <text evidence="1">The sequence shown here is derived from an EMBL/GenBank/DDBJ whole genome shotgun (WGS) entry which is preliminary data.</text>
</comment>